<dbReference type="InterPro" id="IPR005583">
    <property type="entry name" value="YaaA"/>
</dbReference>
<dbReference type="GO" id="GO:0005829">
    <property type="term" value="C:cytosol"/>
    <property type="evidence" value="ECO:0007669"/>
    <property type="project" value="TreeGrafter"/>
</dbReference>
<feature type="region of interest" description="Disordered" evidence="1">
    <location>
        <begin position="1"/>
        <end position="22"/>
    </location>
</feature>
<dbReference type="PANTHER" id="PTHR30283">
    <property type="entry name" value="PEROXIDE STRESS RESPONSE PROTEIN YAAA"/>
    <property type="match status" value="1"/>
</dbReference>
<keyword evidence="3" id="KW-1185">Reference proteome</keyword>
<evidence type="ECO:0000313" key="2">
    <source>
        <dbReference type="EMBL" id="GGL95550.1"/>
    </source>
</evidence>
<dbReference type="GO" id="GO:0033194">
    <property type="term" value="P:response to hydroperoxide"/>
    <property type="evidence" value="ECO:0007669"/>
    <property type="project" value="TreeGrafter"/>
</dbReference>
<dbReference type="Pfam" id="PF03883">
    <property type="entry name" value="H2O2_YaaD"/>
    <property type="match status" value="1"/>
</dbReference>
<protein>
    <submittedName>
        <fullName evidence="2">Peroxide stress protein YaaA</fullName>
    </submittedName>
</protein>
<evidence type="ECO:0000256" key="1">
    <source>
        <dbReference type="SAM" id="MobiDB-lite"/>
    </source>
</evidence>
<dbReference type="PANTHER" id="PTHR30283:SF4">
    <property type="entry name" value="PEROXIDE STRESS RESISTANCE PROTEIN YAAA"/>
    <property type="match status" value="1"/>
</dbReference>
<organism evidence="2 3">
    <name type="scientific">Nakamurella endophytica</name>
    <dbReference type="NCBI Taxonomy" id="1748367"/>
    <lineage>
        <taxon>Bacteria</taxon>
        <taxon>Bacillati</taxon>
        <taxon>Actinomycetota</taxon>
        <taxon>Actinomycetes</taxon>
        <taxon>Nakamurellales</taxon>
        <taxon>Nakamurellaceae</taxon>
        <taxon>Nakamurella</taxon>
    </lineage>
</organism>
<proteinExistence type="predicted"/>
<accession>A0A917WDX1</accession>
<evidence type="ECO:0000313" key="3">
    <source>
        <dbReference type="Proteomes" id="UP000655208"/>
    </source>
</evidence>
<reference evidence="2" key="1">
    <citation type="journal article" date="2014" name="Int. J. Syst. Evol. Microbiol.">
        <title>Complete genome sequence of Corynebacterium casei LMG S-19264T (=DSM 44701T), isolated from a smear-ripened cheese.</title>
        <authorList>
            <consortium name="US DOE Joint Genome Institute (JGI-PGF)"/>
            <person name="Walter F."/>
            <person name="Albersmeier A."/>
            <person name="Kalinowski J."/>
            <person name="Ruckert C."/>
        </authorList>
    </citation>
    <scope>NUCLEOTIDE SEQUENCE</scope>
    <source>
        <strain evidence="2">CGMCC 4.7308</strain>
    </source>
</reference>
<gene>
    <name evidence="2" type="ORF">GCM10011594_13990</name>
</gene>
<dbReference type="AlphaFoldDB" id="A0A917WDX1"/>
<reference evidence="2" key="2">
    <citation type="submission" date="2020-09" db="EMBL/GenBank/DDBJ databases">
        <authorList>
            <person name="Sun Q."/>
            <person name="Zhou Y."/>
        </authorList>
    </citation>
    <scope>NUCLEOTIDE SEQUENCE</scope>
    <source>
        <strain evidence="2">CGMCC 4.7308</strain>
    </source>
</reference>
<comment type="caution">
    <text evidence="2">The sequence shown here is derived from an EMBL/GenBank/DDBJ whole genome shotgun (WGS) entry which is preliminary data.</text>
</comment>
<dbReference type="EMBL" id="BMNA01000002">
    <property type="protein sequence ID" value="GGL95550.1"/>
    <property type="molecule type" value="Genomic_DNA"/>
</dbReference>
<name>A0A917WDX1_9ACTN</name>
<sequence>MPGVHVLLPPSEGKRAGGSGPPLRLDALPFPDLTAVRERIVDALALVSADPEAARPVLRVPPTVLDEVAANTAVRTAPTLAALDRYDGVLYRALSAPALSPAERARADGRLLIASALFGVVAADSEVPAYRLSAGATLPGVGGIAAAWRPWVAGALAALPGLLVDLRSAAYAGFGSPPGTVTVRMVRQGPGGLVTAIGHDNKAAKGALARLLATTRARVEDAADLVRLLRRAGWTANHTGDVIEVHA</sequence>
<dbReference type="Proteomes" id="UP000655208">
    <property type="component" value="Unassembled WGS sequence"/>
</dbReference>